<keyword evidence="4" id="KW-1185">Reference proteome</keyword>
<feature type="non-terminal residue" evidence="3">
    <location>
        <position position="1"/>
    </location>
</feature>
<dbReference type="AlphaFoldDB" id="A0ABD0PZK0"/>
<feature type="domain" description="VWFD" evidence="2">
    <location>
        <begin position="436"/>
        <end position="507"/>
    </location>
</feature>
<accession>A0ABD0PZK0</accession>
<dbReference type="Proteomes" id="UP001529510">
    <property type="component" value="Unassembled WGS sequence"/>
</dbReference>
<dbReference type="SUPFAM" id="SSF57567">
    <property type="entry name" value="Serine protease inhibitors"/>
    <property type="match status" value="1"/>
</dbReference>
<dbReference type="PANTHER" id="PTHR46160">
    <property type="entry name" value="ALPHA-TECTORIN-RELATED"/>
    <property type="match status" value="1"/>
</dbReference>
<proteinExistence type="predicted"/>
<dbReference type="Pfam" id="PF12714">
    <property type="entry name" value="TILa"/>
    <property type="match status" value="1"/>
</dbReference>
<dbReference type="InterPro" id="IPR001846">
    <property type="entry name" value="VWF_type-D"/>
</dbReference>
<dbReference type="Gene3D" id="2.10.25.10">
    <property type="entry name" value="Laminin"/>
    <property type="match status" value="1"/>
</dbReference>
<dbReference type="Pfam" id="PF08742">
    <property type="entry name" value="C8"/>
    <property type="match status" value="1"/>
</dbReference>
<evidence type="ECO:0000259" key="2">
    <source>
        <dbReference type="PROSITE" id="PS51233"/>
    </source>
</evidence>
<keyword evidence="1" id="KW-1015">Disulfide bond</keyword>
<dbReference type="GO" id="GO:0016020">
    <property type="term" value="C:membrane"/>
    <property type="evidence" value="ECO:0007669"/>
    <property type="project" value="UniProtKB-SubCell"/>
</dbReference>
<dbReference type="InterPro" id="IPR014853">
    <property type="entry name" value="VWF/SSPO/ZAN-like_Cys-rich_dom"/>
</dbReference>
<protein>
    <recommendedName>
        <fullName evidence="2">VWFD domain-containing protein</fullName>
    </recommendedName>
</protein>
<comment type="caution">
    <text evidence="3">The sequence shown here is derived from an EMBL/GenBank/DDBJ whole genome shotgun (WGS) entry which is preliminary data.</text>
</comment>
<name>A0ABD0PZK0_CIRMR</name>
<evidence type="ECO:0000313" key="3">
    <source>
        <dbReference type="EMBL" id="KAL0179110.1"/>
    </source>
</evidence>
<organism evidence="3 4">
    <name type="scientific">Cirrhinus mrigala</name>
    <name type="common">Mrigala</name>
    <dbReference type="NCBI Taxonomy" id="683832"/>
    <lineage>
        <taxon>Eukaryota</taxon>
        <taxon>Metazoa</taxon>
        <taxon>Chordata</taxon>
        <taxon>Craniata</taxon>
        <taxon>Vertebrata</taxon>
        <taxon>Euteleostomi</taxon>
        <taxon>Actinopterygii</taxon>
        <taxon>Neopterygii</taxon>
        <taxon>Teleostei</taxon>
        <taxon>Ostariophysi</taxon>
        <taxon>Cypriniformes</taxon>
        <taxon>Cyprinidae</taxon>
        <taxon>Labeoninae</taxon>
        <taxon>Labeonini</taxon>
        <taxon>Cirrhinus</taxon>
    </lineage>
</organism>
<dbReference type="PANTHER" id="PTHR46160:SF9">
    <property type="entry name" value="PROTEIN PRY2-RELATED"/>
    <property type="match status" value="1"/>
</dbReference>
<dbReference type="InterPro" id="IPR025615">
    <property type="entry name" value="TILa_dom"/>
</dbReference>
<dbReference type="CDD" id="cd19941">
    <property type="entry name" value="TIL"/>
    <property type="match status" value="2"/>
</dbReference>
<gene>
    <name evidence="3" type="ORF">M9458_024552</name>
</gene>
<dbReference type="SMART" id="SM00832">
    <property type="entry name" value="C8"/>
    <property type="match status" value="1"/>
</dbReference>
<dbReference type="EMBL" id="JAMKFB020000012">
    <property type="protein sequence ID" value="KAL0179110.1"/>
    <property type="molecule type" value="Genomic_DNA"/>
</dbReference>
<dbReference type="InterPro" id="IPR052749">
    <property type="entry name" value="Alpha-tectorin"/>
</dbReference>
<dbReference type="PROSITE" id="PS51233">
    <property type="entry name" value="VWFD"/>
    <property type="match status" value="2"/>
</dbReference>
<dbReference type="FunFam" id="2.10.25.10:FF:000055">
    <property type="entry name" value="alpha-tectorin isoform X1"/>
    <property type="match status" value="1"/>
</dbReference>
<feature type="non-terminal residue" evidence="3">
    <location>
        <position position="507"/>
    </location>
</feature>
<evidence type="ECO:0000256" key="1">
    <source>
        <dbReference type="ARBA" id="ARBA00023157"/>
    </source>
</evidence>
<dbReference type="SMART" id="SM00216">
    <property type="entry name" value="VWD"/>
    <property type="match status" value="1"/>
</dbReference>
<evidence type="ECO:0000313" key="4">
    <source>
        <dbReference type="Proteomes" id="UP001529510"/>
    </source>
</evidence>
<dbReference type="InterPro" id="IPR036084">
    <property type="entry name" value="Ser_inhib-like_sf"/>
</dbReference>
<reference evidence="3 4" key="1">
    <citation type="submission" date="2024-05" db="EMBL/GenBank/DDBJ databases">
        <title>Genome sequencing and assembly of Indian major carp, Cirrhinus mrigala (Hamilton, 1822).</title>
        <authorList>
            <person name="Mohindra V."/>
            <person name="Chowdhury L.M."/>
            <person name="Lal K."/>
            <person name="Jena J.K."/>
        </authorList>
    </citation>
    <scope>NUCLEOTIDE SEQUENCE [LARGE SCALE GENOMIC DNA]</scope>
    <source>
        <strain evidence="3">CM1030</strain>
        <tissue evidence="3">Blood</tissue>
    </source>
</reference>
<sequence length="507" mass="55521">NPSAPTNCPLPSQESCICDPGYILSAGDFEGFYYAEGQSVVLDGDCGRWCDTIVVQQRCVESMMVYATCSVEDLGSYHTFDGLSFRVMGSSLLPHFVLTVEKVPRGLQDFSRFLKFETEGIQVSIEMGEGSNVKVDGQMVRLPVNVGSGQIRIYHSGVRGFVLETTFGVTVRADWPHIIRITAPGTYSGTLGGLCGNLNGDISDEFYTPDGVLLNDTQLFADSWRDGSLSAHCVDPLDSWEPGHYQNGSQFIEHCNIMAKHDGPFAECSRAIDPQQRIIDCVQLLEQTQGAREALCEALRGYTLLCQQNGIGVEEWRSATHCANSHYEVCGTSCPASCPSLSFPFQCTSQCQEGCQCNDGNVLNGDRCVPPVGCGCYHSGRYRQAGERFWHGEECQFLCVCDGITGNVHCTPSSCSEEEVCHVLDGEYGCHPRPHASCSASGDPHYKSFDGTYFDFQGTCRYVLATVCNDTTGLPHFQVDARNEPWRGLPVSITVEVFVNVSGHLVH</sequence>
<feature type="domain" description="VWFD" evidence="2">
    <location>
        <begin position="67"/>
        <end position="234"/>
    </location>
</feature>
<dbReference type="Pfam" id="PF00094">
    <property type="entry name" value="VWD"/>
    <property type="match status" value="2"/>
</dbReference>